<dbReference type="AlphaFoldDB" id="Q9LR94"/>
<dbReference type="CDD" id="cd01650">
    <property type="entry name" value="RT_nLTR_like"/>
    <property type="match status" value="1"/>
</dbReference>
<reference evidence="2" key="1">
    <citation type="submission" date="1999-04" db="EMBL/GenBank/DDBJ databases">
        <authorList>
            <person name="Ecker J.R."/>
        </authorList>
    </citation>
    <scope>NUCLEOTIDE SEQUENCE</scope>
</reference>
<dbReference type="SUPFAM" id="SSF56672">
    <property type="entry name" value="DNA/RNA polymerases"/>
    <property type="match status" value="1"/>
</dbReference>
<evidence type="ECO:0000259" key="1">
    <source>
        <dbReference type="PROSITE" id="PS50878"/>
    </source>
</evidence>
<reference evidence="2" key="3">
    <citation type="submission" date="2000-07" db="EMBL/GenBank/DDBJ databases">
        <authorList>
            <person name="Cheuk R."/>
            <person name="Shinn P."/>
            <person name="Brooks S."/>
            <person name="Buehler E."/>
            <person name="Chao Q."/>
            <person name="Johnson-Hopson C."/>
            <person name="Khan S."/>
            <person name="Kim C."/>
            <person name="Altafi H."/>
            <person name="Bei B."/>
            <person name="Chin C."/>
            <person name="Chiou J."/>
            <person name="Choi E."/>
            <person name="Conn L."/>
            <person name="Conway A."/>
            <person name="Gonzalez A."/>
            <person name="Hansen N."/>
            <person name="Howing B."/>
            <person name="Koo T."/>
            <person name="Lam B."/>
            <person name="Lee J."/>
            <person name="Lenz C."/>
            <person name="Li J."/>
            <person name="Liu A."/>
            <person name="Liu J."/>
            <person name="Liu S."/>
            <person name="Mukharsky N."/>
            <person name="Nguyen M."/>
            <person name="Palm C."/>
            <person name="Pham P."/>
            <person name="Sakano H."/>
            <person name="Schwartz J."/>
            <person name="Southwick A."/>
            <person name="Thaveri A."/>
            <person name="Toriumi M."/>
            <person name="Vaysberg M."/>
            <person name="Yu G."/>
            <person name="Davis R."/>
            <person name="Federspiel N."/>
            <person name="Theologis A."/>
            <person name="Ecker J."/>
        </authorList>
    </citation>
    <scope>NUCLEOTIDE SEQUENCE</scope>
</reference>
<dbReference type="InterPro" id="IPR026960">
    <property type="entry name" value="RVT-Znf"/>
</dbReference>
<dbReference type="PANTHER" id="PTHR33116:SF76">
    <property type="entry name" value="DUF4283 DOMAIN-CONTAINING PROTEIN"/>
    <property type="match status" value="1"/>
</dbReference>
<reference key="2">
    <citation type="journal article" date="2000" name="Nature">
        <title>Sequence and analysis of chromosome 1 of the plant Arabidopsis thaliana.</title>
        <authorList>
            <person name="Theologis A."/>
            <person name="Ecker J.R."/>
            <person name="Palm C.J."/>
            <person name="Federspiel N.A."/>
            <person name="Kaul S."/>
            <person name="White O."/>
            <person name="Alonso J."/>
            <person name="Altafi H."/>
            <person name="Araujo R."/>
            <person name="Bowman C.L."/>
            <person name="Brooks S.Y."/>
            <person name="Buehler E."/>
            <person name="Chan A."/>
            <person name="Chao Q."/>
            <person name="Chen H."/>
            <person name="Cheuk R.F."/>
            <person name="Chin C.W."/>
            <person name="Chung M.K."/>
            <person name="Conn L."/>
            <person name="Conway A.B."/>
            <person name="Conway A.R."/>
            <person name="Creasy T.H."/>
            <person name="Dewar K."/>
            <person name="Dunn P."/>
            <person name="Etgu P."/>
            <person name="Feldblyum T.V."/>
            <person name="Feng J."/>
            <person name="Fong B."/>
            <person name="Fujii C.Y."/>
            <person name="Gill J.E."/>
            <person name="Goldsmith A.D."/>
            <person name="Haas B."/>
            <person name="Hansen N.F."/>
            <person name="Hughes B."/>
            <person name="Huizar L."/>
            <person name="Hunter J.L."/>
            <person name="Jenkins J."/>
            <person name="Johnson-Hopson C."/>
            <person name="Khan S."/>
            <person name="Khaykin E."/>
            <person name="Kim C.J."/>
            <person name="Koo H.L."/>
            <person name="Kremenetskaia I."/>
            <person name="Kurtz D.B."/>
            <person name="Kwan A."/>
            <person name="Lam B."/>
            <person name="Langin-Hooper S."/>
            <person name="Lee A."/>
            <person name="Lee J.M."/>
            <person name="Lenz C.A."/>
            <person name="Li J.H."/>
            <person name="Li Y."/>
            <person name="Lin X."/>
            <person name="Liu S.X."/>
            <person name="Liu Z.A."/>
            <person name="Luros J.S."/>
            <person name="Maiti R."/>
            <person name="Marziali A."/>
            <person name="Militscher J."/>
            <person name="Miranda M."/>
            <person name="Nguyen M."/>
            <person name="Nierman W.C."/>
            <person name="Osborne B.I."/>
            <person name="Pai G."/>
            <person name="Peterson J."/>
            <person name="Pham P.K."/>
            <person name="Rizzo M."/>
            <person name="Rooney T."/>
            <person name="Rowley D."/>
            <person name="Sakano H."/>
            <person name="Salzberg S.L."/>
            <person name="Schwartz J.R."/>
            <person name="Shinn P."/>
            <person name="Southwick A.M."/>
            <person name="Sun H."/>
            <person name="Tallon L.J."/>
            <person name="Tambunga G."/>
            <person name="Toriumi M.J."/>
            <person name="Town C.D."/>
            <person name="Utterback T."/>
            <person name="Van Aken S."/>
            <person name="Vaysberg M."/>
            <person name="Vysotskaia V.S."/>
            <person name="Walker M."/>
            <person name="Wu D."/>
            <person name="Yu G."/>
            <person name="Fraser C.M."/>
            <person name="Venter J.C."/>
            <person name="Davis R.W."/>
        </authorList>
    </citation>
    <scope>NUCLEOTIDE SEQUENCE [LARGE SCALE GENOMIC DNA]</scope>
    <source>
        <strain>cv. Columbia</strain>
    </source>
</reference>
<evidence type="ECO:0000313" key="2">
    <source>
        <dbReference type="EMBL" id="AAF87143.1"/>
    </source>
</evidence>
<dbReference type="Pfam" id="PF13966">
    <property type="entry name" value="zf-RVT"/>
    <property type="match status" value="1"/>
</dbReference>
<dbReference type="PIR" id="H86373">
    <property type="entry name" value="H86373"/>
</dbReference>
<dbReference type="Pfam" id="PF00078">
    <property type="entry name" value="RVT_1"/>
    <property type="match status" value="1"/>
</dbReference>
<dbReference type="PANTHER" id="PTHR33116">
    <property type="entry name" value="REVERSE TRANSCRIPTASE ZINC-BINDING DOMAIN-CONTAINING PROTEIN-RELATED-RELATED"/>
    <property type="match status" value="1"/>
</dbReference>
<feature type="domain" description="Reverse transcriptase" evidence="1">
    <location>
        <begin position="1"/>
        <end position="303"/>
    </location>
</feature>
<dbReference type="InterPro" id="IPR000477">
    <property type="entry name" value="RT_dom"/>
</dbReference>
<proteinExistence type="predicted"/>
<sequence length="653" mass="75803">MLHFLDPICRVVNLLYCTCDLTQTSTCIVVFMLTSYICIHFLPLLSSPTGHFISHYRPLSCCNVIYKIISKIIANRLKMVLPKFIAGNQTAFVKDRLLIENLLLATELVKDYHKESVSSRCAIKIDISKAFNSVQWSFIRNILLSMDFPMEFVHWIMLCISTASFSVQVNGELVGFFQSKRGLRQGCSLSPYLFVMSMDVLSKLLDQAASAKKFGYHSRCKELSLTHLSFADDLMVLSDGKVRSIDGIVEVFDIFAKFSGLKISMEKSTIYLAGVTEDVYHEIQNRYQFDVGQLPVRYLGLPLVTKRLTATDYSPLLEHIKKKIGTWTTRYLSYAGRLNLITSVLWSICNFWLAAFRLPRECIREIDKICSAFLWSGPDLNPRKTRVCWGDVCKPKQEGGLGLRSLKEMNEVSCLKLIWRIVSHTNSLWVRWIEQYLLKHDTFWSVQTTTNMDSVLWRGRNDEYMPKFSTRDTWNQTRNTSTPVTWHMGIWFAHATPKFSFCAWLAVQNRLSTGDKMLQWNRRLSPTCVLCNNNIETRNHLFFSCCYTAEIWENLAKNIYKAKFSTNWSTILTSVSTTWRNRTESFLARYIFQATIHTIWHERNGRRHGERSNSATHLIWWLDKQMRNQISTIAASGDHRYDKPLQLWFQSRS</sequence>
<dbReference type="PROSITE" id="PS50878">
    <property type="entry name" value="RT_POL"/>
    <property type="match status" value="1"/>
</dbReference>
<dbReference type="EMBL" id="AC002423">
    <property type="protein sequence ID" value="AAF87143.1"/>
    <property type="molecule type" value="Genomic_DNA"/>
</dbReference>
<dbReference type="ExpressionAtlas" id="Q9LR94">
    <property type="expression patterns" value="baseline and differential"/>
</dbReference>
<organism evidence="2">
    <name type="scientific">Arabidopsis thaliana</name>
    <name type="common">Mouse-ear cress</name>
    <dbReference type="NCBI Taxonomy" id="3702"/>
    <lineage>
        <taxon>Eukaryota</taxon>
        <taxon>Viridiplantae</taxon>
        <taxon>Streptophyta</taxon>
        <taxon>Embryophyta</taxon>
        <taxon>Tracheophyta</taxon>
        <taxon>Spermatophyta</taxon>
        <taxon>Magnoliopsida</taxon>
        <taxon>eudicotyledons</taxon>
        <taxon>Gunneridae</taxon>
        <taxon>Pentapetalae</taxon>
        <taxon>rosids</taxon>
        <taxon>malvids</taxon>
        <taxon>Brassicales</taxon>
        <taxon>Brassicaceae</taxon>
        <taxon>Camelineae</taxon>
        <taxon>Arabidopsis</taxon>
    </lineage>
</organism>
<accession>Q9LR94</accession>
<dbReference type="InterPro" id="IPR043502">
    <property type="entry name" value="DNA/RNA_pol_sf"/>
</dbReference>
<name>Q9LR94_ARATH</name>
<protein>
    <submittedName>
        <fullName evidence="2">T23E23.16</fullName>
    </submittedName>
</protein>